<comment type="caution">
    <text evidence="3">The sequence shown here is derived from an EMBL/GenBank/DDBJ whole genome shotgun (WGS) entry which is preliminary data.</text>
</comment>
<name>A0ABQ8YAX7_9EUKA</name>
<evidence type="ECO:0000256" key="2">
    <source>
        <dbReference type="SAM" id="SignalP"/>
    </source>
</evidence>
<reference evidence="3" key="1">
    <citation type="submission" date="2022-08" db="EMBL/GenBank/DDBJ databases">
        <title>Novel sulfate-reducing endosymbionts in the free-living metamonad Anaeramoeba.</title>
        <authorList>
            <person name="Jerlstrom-Hultqvist J."/>
            <person name="Cepicka I."/>
            <person name="Gallot-Lavallee L."/>
            <person name="Salas-Leiva D."/>
            <person name="Curtis B.A."/>
            <person name="Zahonova K."/>
            <person name="Pipaliya S."/>
            <person name="Dacks J."/>
            <person name="Roger A.J."/>
        </authorList>
    </citation>
    <scope>NUCLEOTIDE SEQUENCE</scope>
    <source>
        <strain evidence="3">Schooner1</strain>
    </source>
</reference>
<gene>
    <name evidence="3" type="ORF">M0813_23286</name>
</gene>
<evidence type="ECO:0000256" key="1">
    <source>
        <dbReference type="SAM" id="Phobius"/>
    </source>
</evidence>
<feature type="transmembrane region" description="Helical" evidence="1">
    <location>
        <begin position="102"/>
        <end position="123"/>
    </location>
</feature>
<sequence length="135" mass="15341">MNNQKKTCLIFLIFLIFAKYSFAGKCTDYSSKSDCITGDDQCNCVWFQCKAGDTLDKDNAWCLEGDSNGVKDSIKDKYQCPFPDDSANITYKCQQKLSSTTIAIIIVEIVVFVILIIVIIYSIRRKKKESSYENL</sequence>
<organism evidence="3 4">
    <name type="scientific">Anaeramoeba flamelloides</name>
    <dbReference type="NCBI Taxonomy" id="1746091"/>
    <lineage>
        <taxon>Eukaryota</taxon>
        <taxon>Metamonada</taxon>
        <taxon>Anaeramoebidae</taxon>
        <taxon>Anaeramoeba</taxon>
    </lineage>
</organism>
<evidence type="ECO:0000313" key="4">
    <source>
        <dbReference type="Proteomes" id="UP001150062"/>
    </source>
</evidence>
<protein>
    <submittedName>
        <fullName evidence="3">Cysteine-rich receptor-like protein kinase 25</fullName>
    </submittedName>
</protein>
<keyword evidence="2" id="KW-0732">Signal</keyword>
<proteinExistence type="predicted"/>
<accession>A0ABQ8YAX7</accession>
<keyword evidence="4" id="KW-1185">Reference proteome</keyword>
<dbReference type="Proteomes" id="UP001150062">
    <property type="component" value="Unassembled WGS sequence"/>
</dbReference>
<feature type="signal peptide" evidence="2">
    <location>
        <begin position="1"/>
        <end position="23"/>
    </location>
</feature>
<keyword evidence="1" id="KW-1133">Transmembrane helix</keyword>
<feature type="chain" id="PRO_5045946921" evidence="2">
    <location>
        <begin position="24"/>
        <end position="135"/>
    </location>
</feature>
<dbReference type="EMBL" id="JAOAOG010000193">
    <property type="protein sequence ID" value="KAJ6241499.1"/>
    <property type="molecule type" value="Genomic_DNA"/>
</dbReference>
<evidence type="ECO:0000313" key="3">
    <source>
        <dbReference type="EMBL" id="KAJ6241499.1"/>
    </source>
</evidence>
<keyword evidence="1" id="KW-0812">Transmembrane</keyword>
<keyword evidence="1" id="KW-0472">Membrane</keyword>